<dbReference type="HOGENOM" id="CLU_056349_2_0_9"/>
<keyword evidence="4" id="KW-1185">Reference proteome</keyword>
<evidence type="ECO:0000256" key="1">
    <source>
        <dbReference type="ARBA" id="ARBA00022801"/>
    </source>
</evidence>
<comment type="caution">
    <text evidence="3">The sequence shown here is derived from an EMBL/GenBank/DDBJ whole genome shotgun (WGS) entry which is preliminary data.</text>
</comment>
<gene>
    <name evidence="3" type="ORF">GCWU000342_01485</name>
</gene>
<protein>
    <submittedName>
        <fullName evidence="3">HDIG domain protein</fullName>
    </submittedName>
</protein>
<dbReference type="RefSeq" id="WP_006906483.1">
    <property type="nucleotide sequence ID" value="NZ_GG665866.1"/>
</dbReference>
<evidence type="ECO:0000313" key="3">
    <source>
        <dbReference type="EMBL" id="EEP27940.1"/>
    </source>
</evidence>
<evidence type="ECO:0000313" key="4">
    <source>
        <dbReference type="Proteomes" id="UP000003494"/>
    </source>
</evidence>
<name>C4GBZ8_9FIRM</name>
<dbReference type="AlphaFoldDB" id="C4GBZ8"/>
<reference evidence="3" key="1">
    <citation type="submission" date="2009-04" db="EMBL/GenBank/DDBJ databases">
        <authorList>
            <person name="Weinstock G."/>
            <person name="Sodergren E."/>
            <person name="Clifton S."/>
            <person name="Fulton L."/>
            <person name="Fulton B."/>
            <person name="Courtney L."/>
            <person name="Fronick C."/>
            <person name="Harrison M."/>
            <person name="Strong C."/>
            <person name="Farmer C."/>
            <person name="Delahaunty K."/>
            <person name="Markovic C."/>
            <person name="Hall O."/>
            <person name="Minx P."/>
            <person name="Tomlinson C."/>
            <person name="Mitreva M."/>
            <person name="Nelson J."/>
            <person name="Hou S."/>
            <person name="Wollam A."/>
            <person name="Pepin K.H."/>
            <person name="Johnson M."/>
            <person name="Bhonagiri V."/>
            <person name="Nash W.E."/>
            <person name="Warren W."/>
            <person name="Chinwalla A."/>
            <person name="Mardis E.R."/>
            <person name="Wilson R.K."/>
        </authorList>
    </citation>
    <scope>NUCLEOTIDE SEQUENCE [LARGE SCALE GENOMIC DNA]</scope>
    <source>
        <strain evidence="3">DSM 14600</strain>
    </source>
</reference>
<dbReference type="InterPro" id="IPR003607">
    <property type="entry name" value="HD/PDEase_dom"/>
</dbReference>
<dbReference type="EMBL" id="ACIP02000003">
    <property type="protein sequence ID" value="EEP27940.1"/>
    <property type="molecule type" value="Genomic_DNA"/>
</dbReference>
<dbReference type="Proteomes" id="UP000003494">
    <property type="component" value="Unassembled WGS sequence"/>
</dbReference>
<dbReference type="PANTHER" id="PTHR37294">
    <property type="entry name" value="3'-5' EXORIBONUCLEASE YHAM"/>
    <property type="match status" value="1"/>
</dbReference>
<dbReference type="InterPro" id="IPR050798">
    <property type="entry name" value="YhaM_exoribonuc/phosphodiest"/>
</dbReference>
<dbReference type="GO" id="GO:0016787">
    <property type="term" value="F:hydrolase activity"/>
    <property type="evidence" value="ECO:0007669"/>
    <property type="project" value="UniProtKB-KW"/>
</dbReference>
<dbReference type="NCBIfam" id="TIGR00277">
    <property type="entry name" value="HDIG"/>
    <property type="match status" value="1"/>
</dbReference>
<dbReference type="PANTHER" id="PTHR37294:SF1">
    <property type="entry name" value="3'-5' EXORIBONUCLEASE YHAM"/>
    <property type="match status" value="1"/>
</dbReference>
<dbReference type="eggNOG" id="COG3481">
    <property type="taxonomic scope" value="Bacteria"/>
</dbReference>
<dbReference type="CDD" id="cd04492">
    <property type="entry name" value="YhaM_OBF_like"/>
    <property type="match status" value="1"/>
</dbReference>
<dbReference type="Pfam" id="PF01966">
    <property type="entry name" value="HD"/>
    <property type="match status" value="1"/>
</dbReference>
<dbReference type="SUPFAM" id="SSF109604">
    <property type="entry name" value="HD-domain/PDEase-like"/>
    <property type="match status" value="1"/>
</dbReference>
<dbReference type="STRING" id="626523.GCWU000342_01485"/>
<dbReference type="CDD" id="cd00077">
    <property type="entry name" value="HDc"/>
    <property type="match status" value="1"/>
</dbReference>
<keyword evidence="1" id="KW-0378">Hydrolase</keyword>
<dbReference type="Gene3D" id="1.10.3210.10">
    <property type="entry name" value="Hypothetical protein af1432"/>
    <property type="match status" value="1"/>
</dbReference>
<dbReference type="SMART" id="SM00471">
    <property type="entry name" value="HDc"/>
    <property type="match status" value="1"/>
</dbReference>
<accession>C4GBZ8</accession>
<organism evidence="3 4">
    <name type="scientific">Shuttleworthella satelles DSM 14600</name>
    <dbReference type="NCBI Taxonomy" id="626523"/>
    <lineage>
        <taxon>Bacteria</taxon>
        <taxon>Bacillati</taxon>
        <taxon>Bacillota</taxon>
        <taxon>Clostridia</taxon>
        <taxon>Lachnospirales</taxon>
        <taxon>Lachnospiraceae</taxon>
        <taxon>Shuttleworthella</taxon>
    </lineage>
</organism>
<dbReference type="InterPro" id="IPR006674">
    <property type="entry name" value="HD_domain"/>
</dbReference>
<evidence type="ECO:0000259" key="2">
    <source>
        <dbReference type="SMART" id="SM00471"/>
    </source>
</evidence>
<sequence length="318" mass="35742">MKYIKELAEGDHINEIYLCRKKTQATAKNGKPYESLILQDKTGSLDGKIWDPGSLGIDEYEELDYIQVTGEVIIFNGNRQLNIKRLRLAREGEYNPADFLPCSERDPDEMYQELLNLIASVKTPCMRELLESFFVRQEGFAEKFKFHSAAKSVHHGYVGGLLEHTLSVAQTCDFFASHYPFLDRSLLLTAAIFHDIGKLYELSPYPKNDYTDVGQLLGHIMIGAQIVQNRITKIPGFPPTKSAELIHCILAHHGELEFGSPKKPAIAEALALAFADNADAKLETMKEALGDLAPGNLKWQGFNRLLDSNIRKTSPEEE</sequence>
<dbReference type="GO" id="GO:0031125">
    <property type="term" value="P:rRNA 3'-end processing"/>
    <property type="evidence" value="ECO:0007669"/>
    <property type="project" value="TreeGrafter"/>
</dbReference>
<feature type="domain" description="HD/PDEase" evidence="2">
    <location>
        <begin position="157"/>
        <end position="290"/>
    </location>
</feature>
<dbReference type="InterPro" id="IPR006675">
    <property type="entry name" value="HDIG_dom"/>
</dbReference>
<proteinExistence type="predicted"/>